<evidence type="ECO:0000313" key="1">
    <source>
        <dbReference type="EMBL" id="QHS99495.1"/>
    </source>
</evidence>
<sequence length="73" mass="8750">MGNSFCRQCNCNNKDEIDNLSKYNIKYNSENNLYYTEIKEYDDKEELYKYKTTPGPPVIIRNKEAYLNVLRII</sequence>
<accession>A0A6C0C468</accession>
<reference evidence="1" key="1">
    <citation type="journal article" date="2020" name="Nature">
        <title>Giant virus diversity and host interactions through global metagenomics.</title>
        <authorList>
            <person name="Schulz F."/>
            <person name="Roux S."/>
            <person name="Paez-Espino D."/>
            <person name="Jungbluth S."/>
            <person name="Walsh D.A."/>
            <person name="Denef V.J."/>
            <person name="McMahon K.D."/>
            <person name="Konstantinidis K.T."/>
            <person name="Eloe-Fadrosh E.A."/>
            <person name="Kyrpides N.C."/>
            <person name="Woyke T."/>
        </authorList>
    </citation>
    <scope>NUCLEOTIDE SEQUENCE</scope>
    <source>
        <strain evidence="1">GVMAG-M-3300020187-37</strain>
    </source>
</reference>
<name>A0A6C0C468_9ZZZZ</name>
<dbReference type="AlphaFoldDB" id="A0A6C0C468"/>
<organism evidence="1">
    <name type="scientific">viral metagenome</name>
    <dbReference type="NCBI Taxonomy" id="1070528"/>
    <lineage>
        <taxon>unclassified sequences</taxon>
        <taxon>metagenomes</taxon>
        <taxon>organismal metagenomes</taxon>
    </lineage>
</organism>
<protein>
    <submittedName>
        <fullName evidence="1">Uncharacterized protein</fullName>
    </submittedName>
</protein>
<proteinExistence type="predicted"/>
<dbReference type="EMBL" id="MN739344">
    <property type="protein sequence ID" value="QHS99495.1"/>
    <property type="molecule type" value="Genomic_DNA"/>
</dbReference>